<evidence type="ECO:0000259" key="3">
    <source>
        <dbReference type="Pfam" id="PF22873"/>
    </source>
</evidence>
<accession>A0ABY6K3K4</accession>
<organism evidence="4 5">
    <name type="scientific">Cordylochernes scorpioides</name>
    <dbReference type="NCBI Taxonomy" id="51811"/>
    <lineage>
        <taxon>Eukaryota</taxon>
        <taxon>Metazoa</taxon>
        <taxon>Ecdysozoa</taxon>
        <taxon>Arthropoda</taxon>
        <taxon>Chelicerata</taxon>
        <taxon>Arachnida</taxon>
        <taxon>Pseudoscorpiones</taxon>
        <taxon>Cheliferoidea</taxon>
        <taxon>Chernetidae</taxon>
        <taxon>Cordylochernes</taxon>
    </lineage>
</organism>
<evidence type="ECO:0000313" key="5">
    <source>
        <dbReference type="Proteomes" id="UP001235939"/>
    </source>
</evidence>
<dbReference type="PANTHER" id="PTHR13423:SF2">
    <property type="entry name" value="OUT AT FIRST PROTEIN HOMOLOG"/>
    <property type="match status" value="1"/>
</dbReference>
<dbReference type="InterPro" id="IPR026315">
    <property type="entry name" value="Oaf"/>
</dbReference>
<feature type="domain" description="Out at first C-terminal" evidence="3">
    <location>
        <begin position="127"/>
        <end position="190"/>
    </location>
</feature>
<name>A0ABY6K3K4_9ARAC</name>
<keyword evidence="5" id="KW-1185">Reference proteome</keyword>
<protein>
    <submittedName>
        <fullName evidence="4">OAF</fullName>
    </submittedName>
</protein>
<dbReference type="Proteomes" id="UP001235939">
    <property type="component" value="Chromosome 01"/>
</dbReference>
<dbReference type="Pfam" id="PF22873">
    <property type="entry name" value="OAF_C"/>
    <property type="match status" value="1"/>
</dbReference>
<dbReference type="PANTHER" id="PTHR13423">
    <property type="entry name" value="OUT AT FIRST"/>
    <property type="match status" value="1"/>
</dbReference>
<sequence length="192" mass="21359">MCQSPEVQIFRVLILGEEEKGQSHYQVMCFVTRLGKSDFISADAMSKLRQRNPGAVRQPEEDRGRELVAMDLGLEPSSREAILVSPHLPGLCQEAAGSTFLRGADLPRHVMASLKSPWKLPSILRVCNSTQELSASCQCGLELCIGWFPCGLKYCRSPGPAESYRCGIKTCSKCRAFRFPVAHKSSCLWEDY</sequence>
<dbReference type="Pfam" id="PF14941">
    <property type="entry name" value="OAF_N"/>
    <property type="match status" value="1"/>
</dbReference>
<dbReference type="EMBL" id="CP092863">
    <property type="protein sequence ID" value="UYV62252.1"/>
    <property type="molecule type" value="Genomic_DNA"/>
</dbReference>
<feature type="domain" description="Out at first protein BRICHOS-like" evidence="2">
    <location>
        <begin position="6"/>
        <end position="106"/>
    </location>
</feature>
<dbReference type="InterPro" id="IPR053894">
    <property type="entry name" value="OAF_N"/>
</dbReference>
<evidence type="ECO:0000256" key="1">
    <source>
        <dbReference type="ARBA" id="ARBA00005786"/>
    </source>
</evidence>
<gene>
    <name evidence="4" type="ORF">LAZ67_1008353</name>
</gene>
<reference evidence="4 5" key="1">
    <citation type="submission" date="2022-01" db="EMBL/GenBank/DDBJ databases">
        <title>A chromosomal length assembly of Cordylochernes scorpioides.</title>
        <authorList>
            <person name="Zeh D."/>
            <person name="Zeh J."/>
        </authorList>
    </citation>
    <scope>NUCLEOTIDE SEQUENCE [LARGE SCALE GENOMIC DNA]</scope>
    <source>
        <strain evidence="4">IN4F17</strain>
        <tissue evidence="4">Whole Body</tissue>
    </source>
</reference>
<evidence type="ECO:0000259" key="2">
    <source>
        <dbReference type="Pfam" id="PF14941"/>
    </source>
</evidence>
<proteinExistence type="inferred from homology"/>
<comment type="similarity">
    <text evidence="1">Belongs to the OAF family.</text>
</comment>
<dbReference type="InterPro" id="IPR053897">
    <property type="entry name" value="Oaf_C"/>
</dbReference>
<evidence type="ECO:0000313" key="4">
    <source>
        <dbReference type="EMBL" id="UYV62252.1"/>
    </source>
</evidence>